<dbReference type="AlphaFoldDB" id="A0A6A9QK39"/>
<dbReference type="EMBL" id="WGGD01000005">
    <property type="protein sequence ID" value="MUN29647.1"/>
    <property type="molecule type" value="Genomic_DNA"/>
</dbReference>
<sequence length="109" mass="12948">MTDFRDVLNFSIMRKRLAQFEDELKLNRESPKSLKAVVREFVEFTRAIYGEVTDLSFRELLTKQLKVAKRILLTINMRWIILFVYRRILTNLVNSLVSLINAVINQMKL</sequence>
<evidence type="ECO:0000313" key="2">
    <source>
        <dbReference type="Proteomes" id="UP000470772"/>
    </source>
</evidence>
<accession>A0A6A9QK39</accession>
<proteinExistence type="predicted"/>
<gene>
    <name evidence="1" type="ORF">GC250_09415</name>
</gene>
<dbReference type="Proteomes" id="UP000470772">
    <property type="component" value="Unassembled WGS sequence"/>
</dbReference>
<protein>
    <submittedName>
        <fullName evidence="1">Uncharacterized protein</fullName>
    </submittedName>
</protein>
<name>A0A6A9QK39_SULME</name>
<reference evidence="1 2" key="1">
    <citation type="submission" date="2019-10" db="EMBL/GenBank/DDBJ databases">
        <title>Sequencing and Assembly of Multiple Reported Metal-Biooxidizing Members of the Extremely Thermoacidophilic Archaeal Family Sulfolobaceae.</title>
        <authorList>
            <person name="Counts J.A."/>
            <person name="Kelly R.M."/>
        </authorList>
    </citation>
    <scope>NUCLEOTIDE SEQUENCE [LARGE SCALE GENOMIC DNA]</scope>
    <source>
        <strain evidence="1 2">DSM 6482</strain>
    </source>
</reference>
<dbReference type="RefSeq" id="WP_156017282.1">
    <property type="nucleotide sequence ID" value="NZ_BBBY01000015.1"/>
</dbReference>
<organism evidence="1 2">
    <name type="scientific">Sulfuracidifex metallicus DSM 6482 = JCM 9184</name>
    <dbReference type="NCBI Taxonomy" id="523847"/>
    <lineage>
        <taxon>Archaea</taxon>
        <taxon>Thermoproteota</taxon>
        <taxon>Thermoprotei</taxon>
        <taxon>Sulfolobales</taxon>
        <taxon>Sulfolobaceae</taxon>
        <taxon>Sulfuracidifex</taxon>
    </lineage>
</organism>
<evidence type="ECO:0000313" key="1">
    <source>
        <dbReference type="EMBL" id="MUN29647.1"/>
    </source>
</evidence>
<comment type="caution">
    <text evidence="1">The sequence shown here is derived from an EMBL/GenBank/DDBJ whole genome shotgun (WGS) entry which is preliminary data.</text>
</comment>
<dbReference type="OrthoDB" id="376721at2157"/>
<keyword evidence="2" id="KW-1185">Reference proteome</keyword>